<dbReference type="AlphaFoldDB" id="A0A367S0B9"/>
<gene>
    <name evidence="2" type="ORF">A6770_08310</name>
</gene>
<dbReference type="EMBL" id="LXQD01000012">
    <property type="protein sequence ID" value="RCJ42205.1"/>
    <property type="molecule type" value="Genomic_DNA"/>
</dbReference>
<protein>
    <recommendedName>
        <fullName evidence="4">PEP-CTERM sorting domain-containing protein</fullName>
    </recommendedName>
</protein>
<name>A0A367S0B9_9NOSO</name>
<reference evidence="2" key="1">
    <citation type="submission" date="2016-04" db="EMBL/GenBank/DDBJ databases">
        <authorList>
            <person name="Tabuchi Yagui T.R."/>
        </authorList>
    </citation>
    <scope>NUCLEOTIDE SEQUENCE [LARGE SCALE GENOMIC DNA]</scope>
    <source>
        <strain evidence="2">NIES-26</strain>
    </source>
</reference>
<keyword evidence="3" id="KW-1185">Reference proteome</keyword>
<evidence type="ECO:0000313" key="3">
    <source>
        <dbReference type="Proteomes" id="UP000252107"/>
    </source>
</evidence>
<evidence type="ECO:0008006" key="4">
    <source>
        <dbReference type="Google" id="ProtNLM"/>
    </source>
</evidence>
<evidence type="ECO:0000256" key="1">
    <source>
        <dbReference type="SAM" id="SignalP"/>
    </source>
</evidence>
<keyword evidence="1" id="KW-0732">Signal</keyword>
<feature type="chain" id="PRO_5016819850" description="PEP-CTERM sorting domain-containing protein" evidence="1">
    <location>
        <begin position="28"/>
        <end position="190"/>
    </location>
</feature>
<comment type="caution">
    <text evidence="2">The sequence shown here is derived from an EMBL/GenBank/DDBJ whole genome shotgun (WGS) entry which is preliminary data.</text>
</comment>
<sequence>MKSKILAIAVAASTAVVGSLFSAPAHAQLTANQDVDVEINVPEVLFLRTFQTISLDISEAELGGVTAGGVGQDYNNPGLTDGTTTIDQTSPFAALSAGTITKNVAELYAVWSNNPGGATITLTAPTPGLTSAGGATATIAGIANTGTDPTTAIGLQTPYVGGADIDFDLSTATEAGTYTGGIINVSVATP</sequence>
<feature type="signal peptide" evidence="1">
    <location>
        <begin position="1"/>
        <end position="27"/>
    </location>
</feature>
<evidence type="ECO:0000313" key="2">
    <source>
        <dbReference type="EMBL" id="RCJ42205.1"/>
    </source>
</evidence>
<accession>A0A367S0B9</accession>
<dbReference type="Proteomes" id="UP000252107">
    <property type="component" value="Unassembled WGS sequence"/>
</dbReference>
<proteinExistence type="predicted"/>
<organism evidence="2 3">
    <name type="scientific">Nostoc minutum NIES-26</name>
    <dbReference type="NCBI Taxonomy" id="1844469"/>
    <lineage>
        <taxon>Bacteria</taxon>
        <taxon>Bacillati</taxon>
        <taxon>Cyanobacteriota</taxon>
        <taxon>Cyanophyceae</taxon>
        <taxon>Nostocales</taxon>
        <taxon>Nostocaceae</taxon>
        <taxon>Nostoc</taxon>
    </lineage>
</organism>